<feature type="signal peptide" evidence="2">
    <location>
        <begin position="1"/>
        <end position="18"/>
    </location>
</feature>
<feature type="region of interest" description="Disordered" evidence="1">
    <location>
        <begin position="76"/>
        <end position="100"/>
    </location>
</feature>
<dbReference type="RefSeq" id="WP_169526939.1">
    <property type="nucleotide sequence ID" value="NZ_JAAMPU010000103.1"/>
</dbReference>
<dbReference type="InterPro" id="IPR028082">
    <property type="entry name" value="Peripla_BP_I"/>
</dbReference>
<organism evidence="4 5">
    <name type="scientific">Flavobacterium silvaticum</name>
    <dbReference type="NCBI Taxonomy" id="1852020"/>
    <lineage>
        <taxon>Bacteria</taxon>
        <taxon>Pseudomonadati</taxon>
        <taxon>Bacteroidota</taxon>
        <taxon>Flavobacteriia</taxon>
        <taxon>Flavobacteriales</taxon>
        <taxon>Flavobacteriaceae</taxon>
        <taxon>Flavobacterium</taxon>
    </lineage>
</organism>
<dbReference type="CDD" id="cd00118">
    <property type="entry name" value="LysM"/>
    <property type="match status" value="4"/>
</dbReference>
<reference evidence="4" key="1">
    <citation type="submission" date="2020-02" db="EMBL/GenBank/DDBJ databases">
        <title>Flavobacterium sp. genome.</title>
        <authorList>
            <person name="Jung H.S."/>
            <person name="Baek J.H."/>
            <person name="Jeon C.O."/>
        </authorList>
    </citation>
    <scope>NUCLEOTIDE SEQUENCE</scope>
    <source>
        <strain evidence="4">SE-s28</strain>
    </source>
</reference>
<dbReference type="PROSITE" id="PS51782">
    <property type="entry name" value="LYSM"/>
    <property type="match status" value="4"/>
</dbReference>
<feature type="domain" description="LysM" evidence="3">
    <location>
        <begin position="174"/>
        <end position="217"/>
    </location>
</feature>
<proteinExistence type="predicted"/>
<dbReference type="SUPFAM" id="SSF53822">
    <property type="entry name" value="Periplasmic binding protein-like I"/>
    <property type="match status" value="1"/>
</dbReference>
<evidence type="ECO:0000256" key="2">
    <source>
        <dbReference type="SAM" id="SignalP"/>
    </source>
</evidence>
<evidence type="ECO:0000313" key="4">
    <source>
        <dbReference type="EMBL" id="NMH27873.1"/>
    </source>
</evidence>
<feature type="domain" description="LysM" evidence="3">
    <location>
        <begin position="99"/>
        <end position="142"/>
    </location>
</feature>
<gene>
    <name evidence="4" type="ORF">G6047_07505</name>
</gene>
<sequence length="679" mass="74017">MKCLVSFVTTLCFFVVSAQNDQYVKHKVQKSETVNQVAQKYHVTPAAIYRLNPDAYNGLKENQVLLIPSSSQIAETPSVQTEKPAATAVSESGSAQEPGTHLVKQGETLFSIARKYSVSVDALKKANPIVNDGLKTGQTLKIPGLASAKATTATPAAPVVKAEKPVAAKSSNSQTHIVQPGETKFSIAKRYGISVAELEKQNPAIKPGLPAGYTLHVVSETKPETRNETVAEKPKAVTTTIAETPVSETNEVSKSIKKQGYANYEVKPQETLFSLSQMFGITQDELIALNPNLKDGVRTGMILKVPGKGSINITQEREFAAPVSSYKNMTRKKLVLLLPFNASRITADTTNNTASRLKKDSFLNLTLDFYAGALMAIDSAKALGMNLDVRILDSEESKSGSSVLNLAKTDDLKNADAVIGPFYQQHAEKLAEALPTTAVISPLSKESGKMLPNLFQAMPSEQVTKKVMLDFLNSKNANVIVVNDPKRASNREFITANYPAFRFVEVDASGSVNADKVKAMLKKGVTNYIILDTERTGMILSATNAVLTEVANFPIQLVIIEPNDTLDFEEISMKRLTVLKLVYPSMTRDNDEAAAVIFRNAYKEKNKVFPSMYATRGFDVTFDAMMRLASGKTYADSALADKTQQAESKFDYVKNGDGFVNQGIYILQYNDDLSVKPAE</sequence>
<keyword evidence="5" id="KW-1185">Reference proteome</keyword>
<evidence type="ECO:0000313" key="5">
    <source>
        <dbReference type="Proteomes" id="UP000712080"/>
    </source>
</evidence>
<dbReference type="InterPro" id="IPR018392">
    <property type="entry name" value="LysM"/>
</dbReference>
<dbReference type="GO" id="GO:0008932">
    <property type="term" value="F:lytic endotransglycosylase activity"/>
    <property type="evidence" value="ECO:0007669"/>
    <property type="project" value="TreeGrafter"/>
</dbReference>
<evidence type="ECO:0000259" key="3">
    <source>
        <dbReference type="PROSITE" id="PS51782"/>
    </source>
</evidence>
<accession>A0A972FLE7</accession>
<protein>
    <submittedName>
        <fullName evidence="4">LysM peptidoglycan-binding domain-containing protein</fullName>
    </submittedName>
</protein>
<dbReference type="Gene3D" id="3.10.350.10">
    <property type="entry name" value="LysM domain"/>
    <property type="match status" value="4"/>
</dbReference>
<dbReference type="PANTHER" id="PTHR33734">
    <property type="entry name" value="LYSM DOMAIN-CONTAINING GPI-ANCHORED PROTEIN 2"/>
    <property type="match status" value="1"/>
</dbReference>
<evidence type="ECO:0000256" key="1">
    <source>
        <dbReference type="SAM" id="MobiDB-lite"/>
    </source>
</evidence>
<dbReference type="AlphaFoldDB" id="A0A972FLE7"/>
<dbReference type="Pfam" id="PF01476">
    <property type="entry name" value="LysM"/>
    <property type="match status" value="4"/>
</dbReference>
<dbReference type="SUPFAM" id="SSF54106">
    <property type="entry name" value="LysM domain"/>
    <property type="match status" value="4"/>
</dbReference>
<dbReference type="Proteomes" id="UP000712080">
    <property type="component" value="Unassembled WGS sequence"/>
</dbReference>
<feature type="domain" description="LysM" evidence="3">
    <location>
        <begin position="262"/>
        <end position="305"/>
    </location>
</feature>
<dbReference type="SMART" id="SM00257">
    <property type="entry name" value="LysM"/>
    <property type="match status" value="4"/>
</dbReference>
<name>A0A972FLE7_9FLAO</name>
<dbReference type="EMBL" id="JAAMPU010000103">
    <property type="protein sequence ID" value="NMH27873.1"/>
    <property type="molecule type" value="Genomic_DNA"/>
</dbReference>
<dbReference type="InterPro" id="IPR036779">
    <property type="entry name" value="LysM_dom_sf"/>
</dbReference>
<feature type="chain" id="PRO_5036902839" evidence="2">
    <location>
        <begin position="19"/>
        <end position="679"/>
    </location>
</feature>
<keyword evidence="2" id="KW-0732">Signal</keyword>
<comment type="caution">
    <text evidence="4">The sequence shown here is derived from an EMBL/GenBank/DDBJ whole genome shotgun (WGS) entry which is preliminary data.</text>
</comment>
<dbReference type="PANTHER" id="PTHR33734:SF22">
    <property type="entry name" value="MEMBRANE-BOUND LYTIC MUREIN TRANSGLYCOSYLASE D"/>
    <property type="match status" value="1"/>
</dbReference>
<feature type="domain" description="LysM" evidence="3">
    <location>
        <begin position="24"/>
        <end position="73"/>
    </location>
</feature>